<dbReference type="EMBL" id="JAODUP010000566">
    <property type="protein sequence ID" value="KAK2147160.1"/>
    <property type="molecule type" value="Genomic_DNA"/>
</dbReference>
<proteinExistence type="predicted"/>
<keyword evidence="1" id="KW-0732">Signal</keyword>
<evidence type="ECO:0000256" key="1">
    <source>
        <dbReference type="SAM" id="SignalP"/>
    </source>
</evidence>
<dbReference type="Proteomes" id="UP001208570">
    <property type="component" value="Unassembled WGS sequence"/>
</dbReference>
<accession>A0AAD9MVP4</accession>
<dbReference type="AlphaFoldDB" id="A0AAD9MVP4"/>
<evidence type="ECO:0000313" key="2">
    <source>
        <dbReference type="EMBL" id="KAK2147160.1"/>
    </source>
</evidence>
<evidence type="ECO:0000313" key="3">
    <source>
        <dbReference type="Proteomes" id="UP001208570"/>
    </source>
</evidence>
<sequence length="212" mass="24450">MLYALLCIVLWIIELLLIDFSVDIHRSPNNMDYARPLQPIIDSYPTSPCSSTGEDHHIRPSQPWFSDDIHRAKCEKRKLERTWRGTRLTVHKEMYSVSHMIKEILQQKKEVKLPIHSSAKDLADRFSHFFEDKVSHIRVGVLDMDYSRDLHVPLPKCSFAIELQRIVMKSLSKGCSLDPLPTRMVKQIMDPLLPLMTTLINSSLTSGDVPET</sequence>
<organism evidence="2 3">
    <name type="scientific">Paralvinella palmiformis</name>
    <dbReference type="NCBI Taxonomy" id="53620"/>
    <lineage>
        <taxon>Eukaryota</taxon>
        <taxon>Metazoa</taxon>
        <taxon>Spiralia</taxon>
        <taxon>Lophotrochozoa</taxon>
        <taxon>Annelida</taxon>
        <taxon>Polychaeta</taxon>
        <taxon>Sedentaria</taxon>
        <taxon>Canalipalpata</taxon>
        <taxon>Terebellida</taxon>
        <taxon>Terebelliformia</taxon>
        <taxon>Alvinellidae</taxon>
        <taxon>Paralvinella</taxon>
    </lineage>
</organism>
<protein>
    <submittedName>
        <fullName evidence="2">Uncharacterized protein</fullName>
    </submittedName>
</protein>
<name>A0AAD9MVP4_9ANNE</name>
<gene>
    <name evidence="2" type="ORF">LSH36_566g00008</name>
</gene>
<reference evidence="2" key="1">
    <citation type="journal article" date="2023" name="Mol. Biol. Evol.">
        <title>Third-Generation Sequencing Reveals the Adaptive Role of the Epigenome in Three Deep-Sea Polychaetes.</title>
        <authorList>
            <person name="Perez M."/>
            <person name="Aroh O."/>
            <person name="Sun Y."/>
            <person name="Lan Y."/>
            <person name="Juniper S.K."/>
            <person name="Young C.R."/>
            <person name="Angers B."/>
            <person name="Qian P.Y."/>
        </authorList>
    </citation>
    <scope>NUCLEOTIDE SEQUENCE</scope>
    <source>
        <strain evidence="2">P08H-3</strain>
    </source>
</reference>
<comment type="caution">
    <text evidence="2">The sequence shown here is derived from an EMBL/GenBank/DDBJ whole genome shotgun (WGS) entry which is preliminary data.</text>
</comment>
<feature type="signal peptide" evidence="1">
    <location>
        <begin position="1"/>
        <end position="21"/>
    </location>
</feature>
<feature type="chain" id="PRO_5042260314" evidence="1">
    <location>
        <begin position="22"/>
        <end position="212"/>
    </location>
</feature>
<keyword evidence="3" id="KW-1185">Reference proteome</keyword>